<evidence type="ECO:0000313" key="2">
    <source>
        <dbReference type="Proteomes" id="UP000887013"/>
    </source>
</evidence>
<keyword evidence="2" id="KW-1185">Reference proteome</keyword>
<comment type="caution">
    <text evidence="1">The sequence shown here is derived from an EMBL/GenBank/DDBJ whole genome shotgun (WGS) entry which is preliminary data.</text>
</comment>
<proteinExistence type="predicted"/>
<reference evidence="1" key="1">
    <citation type="submission" date="2020-08" db="EMBL/GenBank/DDBJ databases">
        <title>Multicomponent nature underlies the extraordinary mechanical properties of spider dragline silk.</title>
        <authorList>
            <person name="Kono N."/>
            <person name="Nakamura H."/>
            <person name="Mori M."/>
            <person name="Yoshida Y."/>
            <person name="Ohtoshi R."/>
            <person name="Malay A.D."/>
            <person name="Moran D.A.P."/>
            <person name="Tomita M."/>
            <person name="Numata K."/>
            <person name="Arakawa K."/>
        </authorList>
    </citation>
    <scope>NUCLEOTIDE SEQUENCE</scope>
</reference>
<name>A0A8X6U639_NEPPI</name>
<dbReference type="EMBL" id="BMAW01119538">
    <property type="protein sequence ID" value="GFT85105.1"/>
    <property type="molecule type" value="Genomic_DNA"/>
</dbReference>
<gene>
    <name evidence="1" type="ORF">NPIL_601081</name>
</gene>
<organism evidence="1 2">
    <name type="scientific">Nephila pilipes</name>
    <name type="common">Giant wood spider</name>
    <name type="synonym">Nephila maculata</name>
    <dbReference type="NCBI Taxonomy" id="299642"/>
    <lineage>
        <taxon>Eukaryota</taxon>
        <taxon>Metazoa</taxon>
        <taxon>Ecdysozoa</taxon>
        <taxon>Arthropoda</taxon>
        <taxon>Chelicerata</taxon>
        <taxon>Arachnida</taxon>
        <taxon>Araneae</taxon>
        <taxon>Araneomorphae</taxon>
        <taxon>Entelegynae</taxon>
        <taxon>Araneoidea</taxon>
        <taxon>Nephilidae</taxon>
        <taxon>Nephila</taxon>
    </lineage>
</organism>
<evidence type="ECO:0000313" key="1">
    <source>
        <dbReference type="EMBL" id="GFT85105.1"/>
    </source>
</evidence>
<accession>A0A8X6U639</accession>
<dbReference type="Proteomes" id="UP000887013">
    <property type="component" value="Unassembled WGS sequence"/>
</dbReference>
<protein>
    <submittedName>
        <fullName evidence="1">Uncharacterized protein</fullName>
    </submittedName>
</protein>
<dbReference type="AlphaFoldDB" id="A0A8X6U639"/>
<sequence>MIQTQLFKTFLRNTGRIRIHISSTSKYLRSNTWSPNHRPSSPQTDRLLSLLPESLTIHTRCQMWELHYHISSTSKPLRSITSSPVEHSSSP</sequence>